<feature type="transmembrane region" description="Helical" evidence="6">
    <location>
        <begin position="44"/>
        <end position="69"/>
    </location>
</feature>
<keyword evidence="5 6" id="KW-0472">Membrane</keyword>
<dbReference type="Pfam" id="PF03134">
    <property type="entry name" value="TB2_DP1_HVA22"/>
    <property type="match status" value="1"/>
</dbReference>
<feature type="transmembrane region" description="Helical" evidence="6">
    <location>
        <begin position="12"/>
        <end position="32"/>
    </location>
</feature>
<dbReference type="PANTHER" id="PTHR12300">
    <property type="entry name" value="HVA22-LIKE PROTEINS"/>
    <property type="match status" value="1"/>
</dbReference>
<dbReference type="AlphaFoldDB" id="D8QYA5"/>
<keyword evidence="3 6" id="KW-0812">Transmembrane</keyword>
<comment type="similarity">
    <text evidence="2 6">Belongs to the DP1 family.</text>
</comment>
<sequence length="99" mass="11282">MGAIWAVITRLHAFAGPVISVLYPMLASVKAIESPLKEDDEQWLTYWILYSLMTLLEIAAAPALAWFPLWYPVKLALLCWLVLPQFKGASFVYNQLVRK</sequence>
<dbReference type="HOGENOM" id="CLU_098452_1_2_1"/>
<evidence type="ECO:0000256" key="1">
    <source>
        <dbReference type="ARBA" id="ARBA00004141"/>
    </source>
</evidence>
<dbReference type="GO" id="GO:0016020">
    <property type="term" value="C:membrane"/>
    <property type="evidence" value="ECO:0007669"/>
    <property type="project" value="UniProtKB-SubCell"/>
</dbReference>
<dbReference type="KEGG" id="smo:SELMODRAFT_38761"/>
<evidence type="ECO:0000313" key="8">
    <source>
        <dbReference type="Proteomes" id="UP000001514"/>
    </source>
</evidence>
<evidence type="ECO:0000256" key="4">
    <source>
        <dbReference type="ARBA" id="ARBA00022989"/>
    </source>
</evidence>
<dbReference type="FunCoup" id="D8QYA5">
    <property type="interactions" value="419"/>
</dbReference>
<dbReference type="OrthoDB" id="10009287at2759"/>
<name>D8QYA5_SELML</name>
<accession>D8QYA5</accession>
<dbReference type="eggNOG" id="KOG1725">
    <property type="taxonomic scope" value="Eukaryota"/>
</dbReference>
<organism evidence="8">
    <name type="scientific">Selaginella moellendorffii</name>
    <name type="common">Spikemoss</name>
    <dbReference type="NCBI Taxonomy" id="88036"/>
    <lineage>
        <taxon>Eukaryota</taxon>
        <taxon>Viridiplantae</taxon>
        <taxon>Streptophyta</taxon>
        <taxon>Embryophyta</taxon>
        <taxon>Tracheophyta</taxon>
        <taxon>Lycopodiopsida</taxon>
        <taxon>Selaginellales</taxon>
        <taxon>Selaginellaceae</taxon>
        <taxon>Selaginella</taxon>
    </lineage>
</organism>
<dbReference type="OMA" id="IWAVITR"/>
<keyword evidence="8" id="KW-1185">Reference proteome</keyword>
<dbReference type="InterPro" id="IPR004345">
    <property type="entry name" value="TB2_DP1_HVA22"/>
</dbReference>
<evidence type="ECO:0000256" key="6">
    <source>
        <dbReference type="RuleBase" id="RU362006"/>
    </source>
</evidence>
<keyword evidence="4 6" id="KW-1133">Transmembrane helix</keyword>
<proteinExistence type="inferred from homology"/>
<dbReference type="PANTHER" id="PTHR12300:SF161">
    <property type="entry name" value="RECEPTOR EXPRESSION-ENHANCING PROTEIN"/>
    <property type="match status" value="1"/>
</dbReference>
<comment type="subcellular location">
    <subcellularLocation>
        <location evidence="1 6">Membrane</location>
        <topology evidence="1 6">Multi-pass membrane protein</topology>
    </subcellularLocation>
</comment>
<evidence type="ECO:0000256" key="3">
    <source>
        <dbReference type="ARBA" id="ARBA00022692"/>
    </source>
</evidence>
<gene>
    <name evidence="7" type="ORF">SELMODRAFT_38761</name>
</gene>
<reference evidence="7 8" key="1">
    <citation type="journal article" date="2011" name="Science">
        <title>The Selaginella genome identifies genetic changes associated with the evolution of vascular plants.</title>
        <authorList>
            <person name="Banks J.A."/>
            <person name="Nishiyama T."/>
            <person name="Hasebe M."/>
            <person name="Bowman J.L."/>
            <person name="Gribskov M."/>
            <person name="dePamphilis C."/>
            <person name="Albert V.A."/>
            <person name="Aono N."/>
            <person name="Aoyama T."/>
            <person name="Ambrose B.A."/>
            <person name="Ashton N.W."/>
            <person name="Axtell M.J."/>
            <person name="Barker E."/>
            <person name="Barker M.S."/>
            <person name="Bennetzen J.L."/>
            <person name="Bonawitz N.D."/>
            <person name="Chapple C."/>
            <person name="Cheng C."/>
            <person name="Correa L.G."/>
            <person name="Dacre M."/>
            <person name="DeBarry J."/>
            <person name="Dreyer I."/>
            <person name="Elias M."/>
            <person name="Engstrom E.M."/>
            <person name="Estelle M."/>
            <person name="Feng L."/>
            <person name="Finet C."/>
            <person name="Floyd S.K."/>
            <person name="Frommer W.B."/>
            <person name="Fujita T."/>
            <person name="Gramzow L."/>
            <person name="Gutensohn M."/>
            <person name="Harholt J."/>
            <person name="Hattori M."/>
            <person name="Heyl A."/>
            <person name="Hirai T."/>
            <person name="Hiwatashi Y."/>
            <person name="Ishikawa M."/>
            <person name="Iwata M."/>
            <person name="Karol K.G."/>
            <person name="Koehler B."/>
            <person name="Kolukisaoglu U."/>
            <person name="Kubo M."/>
            <person name="Kurata T."/>
            <person name="Lalonde S."/>
            <person name="Li K."/>
            <person name="Li Y."/>
            <person name="Litt A."/>
            <person name="Lyons E."/>
            <person name="Manning G."/>
            <person name="Maruyama T."/>
            <person name="Michael T.P."/>
            <person name="Mikami K."/>
            <person name="Miyazaki S."/>
            <person name="Morinaga S."/>
            <person name="Murata T."/>
            <person name="Mueller-Roeber B."/>
            <person name="Nelson D.R."/>
            <person name="Obara M."/>
            <person name="Oguri Y."/>
            <person name="Olmstead R.G."/>
            <person name="Onodera N."/>
            <person name="Petersen B.L."/>
            <person name="Pils B."/>
            <person name="Prigge M."/>
            <person name="Rensing S.A."/>
            <person name="Riano-Pachon D.M."/>
            <person name="Roberts A.W."/>
            <person name="Sato Y."/>
            <person name="Scheller H.V."/>
            <person name="Schulz B."/>
            <person name="Schulz C."/>
            <person name="Shakirov E.V."/>
            <person name="Shibagaki N."/>
            <person name="Shinohara N."/>
            <person name="Shippen D.E."/>
            <person name="Soerensen I."/>
            <person name="Sotooka R."/>
            <person name="Sugimoto N."/>
            <person name="Sugita M."/>
            <person name="Sumikawa N."/>
            <person name="Tanurdzic M."/>
            <person name="Theissen G."/>
            <person name="Ulvskov P."/>
            <person name="Wakazuki S."/>
            <person name="Weng J.K."/>
            <person name="Willats W.W."/>
            <person name="Wipf D."/>
            <person name="Wolf P.G."/>
            <person name="Yang L."/>
            <person name="Zimmer A.D."/>
            <person name="Zhu Q."/>
            <person name="Mitros T."/>
            <person name="Hellsten U."/>
            <person name="Loque D."/>
            <person name="Otillar R."/>
            <person name="Salamov A."/>
            <person name="Schmutz J."/>
            <person name="Shapiro H."/>
            <person name="Lindquist E."/>
            <person name="Lucas S."/>
            <person name="Rokhsar D."/>
            <person name="Grigoriev I.V."/>
        </authorList>
    </citation>
    <scope>NUCLEOTIDE SEQUENCE [LARGE SCALE GENOMIC DNA]</scope>
</reference>
<evidence type="ECO:0000313" key="7">
    <source>
        <dbReference type="EMBL" id="EFJ35165.1"/>
    </source>
</evidence>
<evidence type="ECO:0000256" key="5">
    <source>
        <dbReference type="ARBA" id="ARBA00023136"/>
    </source>
</evidence>
<evidence type="ECO:0000256" key="2">
    <source>
        <dbReference type="ARBA" id="ARBA00008573"/>
    </source>
</evidence>
<feature type="non-terminal residue" evidence="7">
    <location>
        <position position="99"/>
    </location>
</feature>
<dbReference type="EMBL" id="GL377568">
    <property type="protein sequence ID" value="EFJ35165.1"/>
    <property type="molecule type" value="Genomic_DNA"/>
</dbReference>
<dbReference type="Proteomes" id="UP000001514">
    <property type="component" value="Unassembled WGS sequence"/>
</dbReference>
<dbReference type="InParanoid" id="D8QYA5"/>
<dbReference type="Gramene" id="EFJ35165">
    <property type="protein sequence ID" value="EFJ35165"/>
    <property type="gene ID" value="SELMODRAFT_38761"/>
</dbReference>
<protein>
    <recommendedName>
        <fullName evidence="6">HVA22-like protein</fullName>
    </recommendedName>
</protein>